<feature type="compositionally biased region" description="Basic residues" evidence="1">
    <location>
        <begin position="51"/>
        <end position="60"/>
    </location>
</feature>
<dbReference type="EMBL" id="LXQA010265112">
    <property type="protein sequence ID" value="MCI39229.1"/>
    <property type="molecule type" value="Genomic_DNA"/>
</dbReference>
<sequence length="60" mass="6861">SKKIKTTIIVADDEEEPEIPLRRKKTKTNMGTHATEESNQAGGSQVEHKQDRKRKDKKKS</sequence>
<protein>
    <submittedName>
        <fullName evidence="2">Uncharacterized protein</fullName>
    </submittedName>
</protein>
<keyword evidence="3" id="KW-1185">Reference proteome</keyword>
<evidence type="ECO:0000256" key="1">
    <source>
        <dbReference type="SAM" id="MobiDB-lite"/>
    </source>
</evidence>
<name>A0A392RSA9_9FABA</name>
<feature type="region of interest" description="Disordered" evidence="1">
    <location>
        <begin position="1"/>
        <end position="60"/>
    </location>
</feature>
<evidence type="ECO:0000313" key="2">
    <source>
        <dbReference type="EMBL" id="MCI39229.1"/>
    </source>
</evidence>
<comment type="caution">
    <text evidence="2">The sequence shown here is derived from an EMBL/GenBank/DDBJ whole genome shotgun (WGS) entry which is preliminary data.</text>
</comment>
<feature type="compositionally biased region" description="Polar residues" evidence="1">
    <location>
        <begin position="28"/>
        <end position="43"/>
    </location>
</feature>
<accession>A0A392RSA9</accession>
<organism evidence="2 3">
    <name type="scientific">Trifolium medium</name>
    <dbReference type="NCBI Taxonomy" id="97028"/>
    <lineage>
        <taxon>Eukaryota</taxon>
        <taxon>Viridiplantae</taxon>
        <taxon>Streptophyta</taxon>
        <taxon>Embryophyta</taxon>
        <taxon>Tracheophyta</taxon>
        <taxon>Spermatophyta</taxon>
        <taxon>Magnoliopsida</taxon>
        <taxon>eudicotyledons</taxon>
        <taxon>Gunneridae</taxon>
        <taxon>Pentapetalae</taxon>
        <taxon>rosids</taxon>
        <taxon>fabids</taxon>
        <taxon>Fabales</taxon>
        <taxon>Fabaceae</taxon>
        <taxon>Papilionoideae</taxon>
        <taxon>50 kb inversion clade</taxon>
        <taxon>NPAAA clade</taxon>
        <taxon>Hologalegina</taxon>
        <taxon>IRL clade</taxon>
        <taxon>Trifolieae</taxon>
        <taxon>Trifolium</taxon>
    </lineage>
</organism>
<reference evidence="2 3" key="1">
    <citation type="journal article" date="2018" name="Front. Plant Sci.">
        <title>Red Clover (Trifolium pratense) and Zigzag Clover (T. medium) - A Picture of Genomic Similarities and Differences.</title>
        <authorList>
            <person name="Dluhosova J."/>
            <person name="Istvanek J."/>
            <person name="Nedelnik J."/>
            <person name="Repkova J."/>
        </authorList>
    </citation>
    <scope>NUCLEOTIDE SEQUENCE [LARGE SCALE GENOMIC DNA]</scope>
    <source>
        <strain evidence="3">cv. 10/8</strain>
        <tissue evidence="2">Leaf</tissue>
    </source>
</reference>
<dbReference type="AlphaFoldDB" id="A0A392RSA9"/>
<feature type="non-terminal residue" evidence="2">
    <location>
        <position position="1"/>
    </location>
</feature>
<evidence type="ECO:0000313" key="3">
    <source>
        <dbReference type="Proteomes" id="UP000265520"/>
    </source>
</evidence>
<dbReference type="Proteomes" id="UP000265520">
    <property type="component" value="Unassembled WGS sequence"/>
</dbReference>
<proteinExistence type="predicted"/>